<keyword evidence="3" id="KW-1185">Reference proteome</keyword>
<dbReference type="EMBL" id="JAMZMK010010409">
    <property type="protein sequence ID" value="KAI7731661.1"/>
    <property type="molecule type" value="Genomic_DNA"/>
</dbReference>
<protein>
    <submittedName>
        <fullName evidence="2">Uncharacterized protein</fullName>
    </submittedName>
</protein>
<evidence type="ECO:0000313" key="3">
    <source>
        <dbReference type="Proteomes" id="UP001206925"/>
    </source>
</evidence>
<evidence type="ECO:0000256" key="1">
    <source>
        <dbReference type="SAM" id="MobiDB-lite"/>
    </source>
</evidence>
<organism evidence="2 3">
    <name type="scientific">Ambrosia artemisiifolia</name>
    <name type="common">Common ragweed</name>
    <dbReference type="NCBI Taxonomy" id="4212"/>
    <lineage>
        <taxon>Eukaryota</taxon>
        <taxon>Viridiplantae</taxon>
        <taxon>Streptophyta</taxon>
        <taxon>Embryophyta</taxon>
        <taxon>Tracheophyta</taxon>
        <taxon>Spermatophyta</taxon>
        <taxon>Magnoliopsida</taxon>
        <taxon>eudicotyledons</taxon>
        <taxon>Gunneridae</taxon>
        <taxon>Pentapetalae</taxon>
        <taxon>asterids</taxon>
        <taxon>campanulids</taxon>
        <taxon>Asterales</taxon>
        <taxon>Asteraceae</taxon>
        <taxon>Asteroideae</taxon>
        <taxon>Heliantheae alliance</taxon>
        <taxon>Heliantheae</taxon>
        <taxon>Ambrosia</taxon>
    </lineage>
</organism>
<reference evidence="2" key="1">
    <citation type="submission" date="2022-06" db="EMBL/GenBank/DDBJ databases">
        <title>Uncovering the hologenomic basis of an extraordinary plant invasion.</title>
        <authorList>
            <person name="Bieker V.C."/>
            <person name="Martin M.D."/>
            <person name="Gilbert T."/>
            <person name="Hodgins K."/>
            <person name="Battlay P."/>
            <person name="Petersen B."/>
            <person name="Wilson J."/>
        </authorList>
    </citation>
    <scope>NUCLEOTIDE SEQUENCE</scope>
    <source>
        <strain evidence="2">AA19_3_7</strain>
        <tissue evidence="2">Leaf</tissue>
    </source>
</reference>
<dbReference type="Proteomes" id="UP001206925">
    <property type="component" value="Unassembled WGS sequence"/>
</dbReference>
<name>A0AAD5C094_AMBAR</name>
<evidence type="ECO:0000313" key="2">
    <source>
        <dbReference type="EMBL" id="KAI7731661.1"/>
    </source>
</evidence>
<proteinExistence type="predicted"/>
<accession>A0AAD5C094</accession>
<dbReference type="AlphaFoldDB" id="A0AAD5C094"/>
<feature type="compositionally biased region" description="Pro residues" evidence="1">
    <location>
        <begin position="450"/>
        <end position="460"/>
    </location>
</feature>
<sequence length="480" mass="54804">MCIPRTQKKGGDKQSVDFVKGLSNTFLPDLSTPYPNHSKKPPVHLFSSSFPYSSNVFVLSLGLLEHGHVMVAEVPGNRHHEWLHFEAHEEEYEKRLDALWPRRHLILAGRRLDFATMNILGQKKRWDDIVTGPWRKLFRIHQVQYVELVMEFFATYEFPNPNQDLQDSRAIRFRLGGRWMEISVARLGEILGLYTAEEIDSELFTAGIIDFPSERVKKEFWADQGVGNYTPGKTKASKFRDPLLRILHRCLVYSIAGRFKSETAINLRELFYLYCLVHPHTCNLAHVIAEYFLTSSGREATSAIFGGHLVTKIARSYELLTDEALKKLTPVAETQRMNIKTLHHMRLVKKTQMGKRLVDRWGRIWNPLRPGDDPDRRQEAQVQVVGEVAGQESHVGAAPVIPPPSPQQDEVIIPLSERRILAWMYETNLAWAAAAKAAGIHVQIPVPFFMHPPPQPPQPPVDREQHTQDGDLGGMDLDAR</sequence>
<comment type="caution">
    <text evidence="2">The sequence shown here is derived from an EMBL/GenBank/DDBJ whole genome shotgun (WGS) entry which is preliminary data.</text>
</comment>
<feature type="region of interest" description="Disordered" evidence="1">
    <location>
        <begin position="449"/>
        <end position="480"/>
    </location>
</feature>
<gene>
    <name evidence="2" type="ORF">M8C21_012807</name>
</gene>